<dbReference type="InterPro" id="IPR025932">
    <property type="entry name" value="Trypano_VSG_B_N_dom"/>
</dbReference>
<feature type="domain" description="Trypanosome variant surface glycoprotein C-terminal" evidence="9">
    <location>
        <begin position="472"/>
        <end position="547"/>
    </location>
</feature>
<evidence type="ECO:0000256" key="2">
    <source>
        <dbReference type="ARBA" id="ARBA00004609"/>
    </source>
</evidence>
<feature type="domain" description="Trypanosome variant surface glycoprotein B-type N-terminal" evidence="10">
    <location>
        <begin position="28"/>
        <end position="417"/>
    </location>
</feature>
<proteinExistence type="predicted"/>
<organism evidence="11">
    <name type="scientific">Trypanosoma brucei</name>
    <dbReference type="NCBI Taxonomy" id="5691"/>
    <lineage>
        <taxon>Eukaryota</taxon>
        <taxon>Discoba</taxon>
        <taxon>Euglenozoa</taxon>
        <taxon>Kinetoplastea</taxon>
        <taxon>Metakinetoplastina</taxon>
        <taxon>Trypanosomatida</taxon>
        <taxon>Trypanosomatidae</taxon>
        <taxon>Trypanosoma</taxon>
    </lineage>
</organism>
<keyword evidence="5" id="KW-0732">Signal</keyword>
<evidence type="ECO:0000256" key="1">
    <source>
        <dbReference type="ARBA" id="ARBA00002523"/>
    </source>
</evidence>
<evidence type="ECO:0000256" key="6">
    <source>
        <dbReference type="ARBA" id="ARBA00023136"/>
    </source>
</evidence>
<accession>M4SYU4</accession>
<keyword evidence="4" id="KW-0336">GPI-anchor</keyword>
<evidence type="ECO:0000313" key="11">
    <source>
        <dbReference type="EMBL" id="AGH61289.1"/>
    </source>
</evidence>
<evidence type="ECO:0000259" key="9">
    <source>
        <dbReference type="Pfam" id="PF10659"/>
    </source>
</evidence>
<dbReference type="Pfam" id="PF13206">
    <property type="entry name" value="VSG_B"/>
    <property type="match status" value="1"/>
</dbReference>
<keyword evidence="3" id="KW-1003">Cell membrane</keyword>
<evidence type="ECO:0000256" key="3">
    <source>
        <dbReference type="ARBA" id="ARBA00022475"/>
    </source>
</evidence>
<reference evidence="11" key="1">
    <citation type="submission" date="2013-02" db="EMBL/GenBank/DDBJ databases">
        <authorList>
            <person name="Cross G.A.M."/>
            <person name="Kim H.-S."/>
            <person name="Wickstead B."/>
        </authorList>
    </citation>
    <scope>NUCLEOTIDE SEQUENCE</scope>
    <source>
        <strain evidence="11">Lister 427</strain>
    </source>
</reference>
<dbReference type="GO" id="GO:0098552">
    <property type="term" value="C:side of membrane"/>
    <property type="evidence" value="ECO:0007669"/>
    <property type="project" value="UniProtKB-KW"/>
</dbReference>
<comment type="function">
    <text evidence="1">VSG forms a coat on the surface of the parasite. The trypanosome evades the immune response of the host by expressing a series of antigenically distinct VSGs from an estimated 1000 VSG genes.</text>
</comment>
<dbReference type="GO" id="GO:0005886">
    <property type="term" value="C:plasma membrane"/>
    <property type="evidence" value="ECO:0007669"/>
    <property type="project" value="UniProtKB-SubCell"/>
</dbReference>
<keyword evidence="7" id="KW-0325">Glycoprotein</keyword>
<dbReference type="VEuPathDB" id="TriTrypDB:Tb427_000615100"/>
<evidence type="ECO:0000256" key="7">
    <source>
        <dbReference type="ARBA" id="ARBA00023180"/>
    </source>
</evidence>
<sequence>MIYLIQAIKKSKPRVFLALTLAFFASNKPARSAGENSREFRTLCSLYKLLTQAVTPPNVEADSVNTEQTAKQRINQIIADIVKLNLTVAESALLDNVKTKPQPKKLVDLKSDEATKGYFEKITDDIFAKMQVSAGNLQDPGEEGQKFRRQFKLPLSEQRKQKLRPIFNNLMQKALIINKQQEHLDSAAQLARTEAKRAMIAALYGTKFAEAKKSGISPATEDLMPEPKDFPFSQSKGRDAACATATITEGEASDSLATDIVCLCTSNDGTANSLCTSTPVSGYNDINVADASGAKASANYKGLIAACKALGTDQGSHLSNAALEAATTEFFSRLGAGGIHAGSRPNALTEMEPAIRYVFGSVVLETTGNPACTSASHAGFLTGEKGVCVDYKNVLTAAKGIKWVAKIKEASRQLQLSDKIFGKSLGLIIAANSIKVQMESALMLGILMTESGEQTEAASSSKLPTIEEQNKCAKFNSNETDCKNNGCDYDKTKNECKPKAGTENTATATGDQTGKKCSDYGNKQECEKANDGIPAGQPRKCGWIGEDKSGGDKGFKHCDSDSSSIRNWLLRLLIL</sequence>
<dbReference type="VEuPathDB" id="TriTrypDB:Tb427_000614700"/>
<name>M4SYU4_9TRYP</name>
<evidence type="ECO:0000259" key="10">
    <source>
        <dbReference type="Pfam" id="PF13206"/>
    </source>
</evidence>
<dbReference type="Pfam" id="PF10659">
    <property type="entry name" value="Trypan_glycop_C"/>
    <property type="match status" value="1"/>
</dbReference>
<evidence type="ECO:0000256" key="8">
    <source>
        <dbReference type="ARBA" id="ARBA00023288"/>
    </source>
</evidence>
<evidence type="ECO:0000256" key="5">
    <source>
        <dbReference type="ARBA" id="ARBA00022729"/>
    </source>
</evidence>
<dbReference type="EMBL" id="KC613858">
    <property type="protein sequence ID" value="AGH61289.1"/>
    <property type="molecule type" value="Genomic_DNA"/>
</dbReference>
<keyword evidence="6" id="KW-0472">Membrane</keyword>
<protein>
    <submittedName>
        <fullName evidence="11">Variant surface glycoprotein 673</fullName>
    </submittedName>
</protein>
<reference evidence="11" key="2">
    <citation type="journal article" date="2014" name="Mol. Biochem. Parasitol.">
        <title>Capturing the variant surface glycoprotein repertoire (the VSGnome) of Trypanosoma brucei Lister 427.</title>
        <authorList>
            <person name="Cross G.A."/>
            <person name="Kim H.S."/>
            <person name="Wickstead B."/>
        </authorList>
    </citation>
    <scope>NUCLEOTIDE SEQUENCE</scope>
    <source>
        <strain evidence="11">Lister 427</strain>
    </source>
</reference>
<evidence type="ECO:0000256" key="4">
    <source>
        <dbReference type="ARBA" id="ARBA00022622"/>
    </source>
</evidence>
<dbReference type="VEuPathDB" id="TriTrypDB:Tb10.v4.0200"/>
<dbReference type="AlphaFoldDB" id="M4SYU4"/>
<dbReference type="VEuPathDB" id="TriTrypDB:Tb1125.11.17940"/>
<dbReference type="InterPro" id="IPR019609">
    <property type="entry name" value="Variant_surf_glycoprt_trypan_C"/>
</dbReference>
<comment type="subcellular location">
    <subcellularLocation>
        <location evidence="2">Cell membrane</location>
        <topology evidence="2">Lipid-anchor</topology>
        <topology evidence="2">GPI-anchor</topology>
    </subcellularLocation>
</comment>
<keyword evidence="8" id="KW-0449">Lipoprotein</keyword>